<reference evidence="7 8" key="1">
    <citation type="journal article" date="2021" name="BMC Biol.">
        <title>Horizontally acquired antibacterial genes associated with adaptive radiation of ladybird beetles.</title>
        <authorList>
            <person name="Li H.S."/>
            <person name="Tang X.F."/>
            <person name="Huang Y.H."/>
            <person name="Xu Z.Y."/>
            <person name="Chen M.L."/>
            <person name="Du X.Y."/>
            <person name="Qiu B.Y."/>
            <person name="Chen P.T."/>
            <person name="Zhang W."/>
            <person name="Slipinski A."/>
            <person name="Escalona H.E."/>
            <person name="Waterhouse R.M."/>
            <person name="Zwick A."/>
            <person name="Pang H."/>
        </authorList>
    </citation>
    <scope>NUCLEOTIDE SEQUENCE [LARGE SCALE GENOMIC DNA]</scope>
    <source>
        <strain evidence="7">SYSU2018</strain>
    </source>
</reference>
<dbReference type="SUPFAM" id="SSF55073">
    <property type="entry name" value="Nucleotide cyclase"/>
    <property type="match status" value="2"/>
</dbReference>
<dbReference type="InterPro" id="IPR001054">
    <property type="entry name" value="A/G_cyclase"/>
</dbReference>
<dbReference type="PANTHER" id="PTHR16305">
    <property type="entry name" value="TESTICULAR SOLUBLE ADENYLYL CYCLASE"/>
    <property type="match status" value="1"/>
</dbReference>
<proteinExistence type="predicted"/>
<evidence type="ECO:0000256" key="2">
    <source>
        <dbReference type="ARBA" id="ARBA00022840"/>
    </source>
</evidence>
<feature type="transmembrane region" description="Helical" evidence="5">
    <location>
        <begin position="700"/>
        <end position="724"/>
    </location>
</feature>
<evidence type="ECO:0000313" key="7">
    <source>
        <dbReference type="EMBL" id="KAL3270906.1"/>
    </source>
</evidence>
<dbReference type="EMBL" id="JABFTP020000042">
    <property type="protein sequence ID" value="KAL3270906.1"/>
    <property type="molecule type" value="Genomic_DNA"/>
</dbReference>
<feature type="transmembrane region" description="Helical" evidence="5">
    <location>
        <begin position="667"/>
        <end position="688"/>
    </location>
</feature>
<dbReference type="GO" id="GO:0005524">
    <property type="term" value="F:ATP binding"/>
    <property type="evidence" value="ECO:0007669"/>
    <property type="project" value="UniProtKB-KW"/>
</dbReference>
<dbReference type="PROSITE" id="PS50125">
    <property type="entry name" value="GUANYLATE_CYCLASE_2"/>
    <property type="match status" value="1"/>
</dbReference>
<keyword evidence="5" id="KW-1133">Transmembrane helix</keyword>
<protein>
    <recommendedName>
        <fullName evidence="6">Guanylate cyclase domain-containing protein</fullName>
    </recommendedName>
</protein>
<keyword evidence="8" id="KW-1185">Reference proteome</keyword>
<dbReference type="CDD" id="cd07302">
    <property type="entry name" value="CHD"/>
    <property type="match status" value="1"/>
</dbReference>
<accession>A0ABD2MWU6</accession>
<evidence type="ECO:0000256" key="3">
    <source>
        <dbReference type="ARBA" id="ARBA00023239"/>
    </source>
</evidence>
<dbReference type="InterPro" id="IPR029787">
    <property type="entry name" value="Nucleotide_cyclase"/>
</dbReference>
<dbReference type="Pfam" id="PF00211">
    <property type="entry name" value="Guanylate_cyc"/>
    <property type="match status" value="1"/>
</dbReference>
<keyword evidence="1" id="KW-0547">Nucleotide-binding</keyword>
<organism evidence="7 8">
    <name type="scientific">Cryptolaemus montrouzieri</name>
    <dbReference type="NCBI Taxonomy" id="559131"/>
    <lineage>
        <taxon>Eukaryota</taxon>
        <taxon>Metazoa</taxon>
        <taxon>Ecdysozoa</taxon>
        <taxon>Arthropoda</taxon>
        <taxon>Hexapoda</taxon>
        <taxon>Insecta</taxon>
        <taxon>Pterygota</taxon>
        <taxon>Neoptera</taxon>
        <taxon>Endopterygota</taxon>
        <taxon>Coleoptera</taxon>
        <taxon>Polyphaga</taxon>
        <taxon>Cucujiformia</taxon>
        <taxon>Coccinelloidea</taxon>
        <taxon>Coccinellidae</taxon>
        <taxon>Scymninae</taxon>
        <taxon>Scymnini</taxon>
        <taxon>Cryptolaemus</taxon>
    </lineage>
</organism>
<keyword evidence="5" id="KW-0812">Transmembrane</keyword>
<comment type="caution">
    <text evidence="7">The sequence shown here is derived from an EMBL/GenBank/DDBJ whole genome shotgun (WGS) entry which is preliminary data.</text>
</comment>
<feature type="compositionally biased region" description="Low complexity" evidence="4">
    <location>
        <begin position="1094"/>
        <end position="1106"/>
    </location>
</feature>
<dbReference type="GO" id="GO:0016829">
    <property type="term" value="F:lyase activity"/>
    <property type="evidence" value="ECO:0007669"/>
    <property type="project" value="UniProtKB-KW"/>
</dbReference>
<feature type="domain" description="Guanylate cyclase" evidence="6">
    <location>
        <begin position="75"/>
        <end position="211"/>
    </location>
</feature>
<keyword evidence="2" id="KW-0067">ATP-binding</keyword>
<dbReference type="Gene3D" id="3.30.70.1230">
    <property type="entry name" value="Nucleotide cyclase"/>
    <property type="match status" value="2"/>
</dbReference>
<name>A0ABD2MWU6_9CUCU</name>
<keyword evidence="5" id="KW-0472">Membrane</keyword>
<dbReference type="FunFam" id="3.30.70.1230:FF:000017">
    <property type="entry name" value="Adenylate cyclase type 10"/>
    <property type="match status" value="1"/>
</dbReference>
<dbReference type="Proteomes" id="UP001516400">
    <property type="component" value="Unassembled WGS sequence"/>
</dbReference>
<feature type="region of interest" description="Disordered" evidence="4">
    <location>
        <begin position="1094"/>
        <end position="1114"/>
    </location>
</feature>
<gene>
    <name evidence="7" type="ORF">HHI36_021415</name>
</gene>
<evidence type="ECO:0000256" key="5">
    <source>
        <dbReference type="SAM" id="Phobius"/>
    </source>
</evidence>
<dbReference type="PANTHER" id="PTHR16305:SF28">
    <property type="entry name" value="GUANYLATE CYCLASE DOMAIN-CONTAINING PROTEIN"/>
    <property type="match status" value="1"/>
</dbReference>
<evidence type="ECO:0000313" key="8">
    <source>
        <dbReference type="Proteomes" id="UP001516400"/>
    </source>
</evidence>
<evidence type="ECO:0000256" key="4">
    <source>
        <dbReference type="SAM" id="MobiDB-lite"/>
    </source>
</evidence>
<keyword evidence="3" id="KW-0456">Lyase</keyword>
<evidence type="ECO:0000256" key="1">
    <source>
        <dbReference type="ARBA" id="ARBA00022741"/>
    </source>
</evidence>
<sequence>MLKSKANIEDLIWGIRQRHEAIRQEKTRSTITEEIEINVNVSTIIETRKKILASLVPDEIIQNTNDYSHRYYDACLLFGDVSGFTELTEVYNQPGKGGPSRLTLVLNGYIGALVQEIMSFGGDILKFSGDAFLSSWKCKDDQILRQYVYQAIDCALVIQKNYGTYKTDIGTQLRVKLAISAGPVIFTLIGNEKYSHYIITGKPVEDVKEAEHRSKAGEIVVAPSAWYHVNAADYISVKLEGSFRKVVGVGPSWRHIVKEEIKYSTVSRISEDVRTTYTLDSDNEEKLAEKRKIEFTLRPIMHRASDVSEDLRKFILPPVMTCIDRDEPIDYLIEMRRTVIMFINLTSKRSSYDTVAYLVSEWYIKICENAETYRGCVNKVSLFDKDIMFVLIFGLRGFKHDLECQYALKCASATFECMNAHKDVKTVSIAVTTGNTYCGIVGHTLRREYTVMSLIVNKAARIMVNYPERVACDYSTFQFSKLEAKYFILQASKDLKGITNPGPIYEFQRNYIRTVEQASISVNYYPILGREAELKLYLENLMVFIHYAQRRSRSLDTYTRMIIVKGLPRQGKTRLLEEFIYRTDPAIPITTLVLSNSDSRVEYSIAKLILIKILGFENKCSEEVRKKIYACLENTHREYLSCMNDIFDVDFDPTPDYLNMSEQDKSIIMGGMLIKLCYSVLPSIWIVTVDNAKHMDEGSWRLLASMLACRYLFFVISLDAYYVAGPMAKKMMMQPYVQILQLNNLPIEYHAALACQILRVFAISPDLEHLLNSKSNGNPGWMESLLVGLKQSNNLLIKSASYGIVYEHGLVAPPLYMMRRMTPENILKWKQLMEEKTSKTKETNIDNWHIYIDTCRDKMVDVDLRDKIHRDLTVDKNFAVCFLNPKFNSNDVEGELSREGYLIMTFDSLTYHEQLLLKCSSILGDSFPRTMLTSVMQGDKTFREVALAVKSLFEKKVICCARGDFTDGGNYTLFRDRMVDPSEDSIVKCSCLGLYISQDVRDLPKYASCGYIRFISSRFRQATYNLLTDPQKKIFHARAAKYILMNTRRCSACGGGFFDLCQYCTIGEKFKVKRRNEMGLSTLTPHRTERSSTISSSIYTPTATSPRSSRRESTLKRSFQFTGHDLILRLDDEDADSIHIRDFGILNPFKVLRYKENTSLTKPFEGIDFRTCHCQQIQTYAYDQLIRHYKGTGQGLELINSRVHYIISNVVQENYPEALICVMNSLRFLSTSRDTLRFPDWKIAILEAKVYTWYGVILAHQEQRAEAMNMLQLAMTKFGYPFPKSKFSLHIKLWTKKLHLKLGIYLYPDEMTDKKLNDADKDVLDSVSSCLNKMFNIFLQSNKYEQAELSAVWSLTKAVEAGKRLYQVCEAFGNMILMANYKKNKFLSLALEVHALRYCHRKKYIDPPELKAVIKLYYIIFETRLARAEYDESLHIGYIMTNLTIASNHLRMTVKAFAQILLILVVKLFLTECTTILEELYYYTSQLDTPEGRADLYFCCLLYHMETGYNFLPFKDIEKFYRAESLQSPSPAQTKFLLLLRTWYSRTHQWEAAKIVNEQMASVPRRADATEKTIHMAFCLQALYEMEYQLMMFVNKINKRNIYDKVETRANVTKLRKKMEKHIDYAPLAKPRYHLLKAYEAIIYNDESKMLKNLRICRKYATEQGNFLQANYADFLETYWMDKMPEKTAGEWFQHASPDDYVEYNPLDHEDKVFLYPFPLPVFY</sequence>
<evidence type="ECO:0000259" key="6">
    <source>
        <dbReference type="PROSITE" id="PS50125"/>
    </source>
</evidence>